<keyword evidence="3" id="KW-1185">Reference proteome</keyword>
<dbReference type="EMBL" id="LGRN01000356">
    <property type="protein sequence ID" value="OJD12881.1"/>
    <property type="molecule type" value="Genomic_DNA"/>
</dbReference>
<comment type="caution">
    <text evidence="2">The sequence shown here is derived from an EMBL/GenBank/DDBJ whole genome shotgun (WGS) entry which is preliminary data.</text>
</comment>
<dbReference type="Proteomes" id="UP000182235">
    <property type="component" value="Unassembled WGS sequence"/>
</dbReference>
<dbReference type="VEuPathDB" id="FungiDB:AJ78_06596"/>
<feature type="region of interest" description="Disordered" evidence="1">
    <location>
        <begin position="130"/>
        <end position="162"/>
    </location>
</feature>
<evidence type="ECO:0000256" key="1">
    <source>
        <dbReference type="SAM" id="MobiDB-lite"/>
    </source>
</evidence>
<accession>A0A1J9P8D7</accession>
<organism evidence="2 3">
    <name type="scientific">Emergomyces pasteurianus Ep9510</name>
    <dbReference type="NCBI Taxonomy" id="1447872"/>
    <lineage>
        <taxon>Eukaryota</taxon>
        <taxon>Fungi</taxon>
        <taxon>Dikarya</taxon>
        <taxon>Ascomycota</taxon>
        <taxon>Pezizomycotina</taxon>
        <taxon>Eurotiomycetes</taxon>
        <taxon>Eurotiomycetidae</taxon>
        <taxon>Onygenales</taxon>
        <taxon>Ajellomycetaceae</taxon>
        <taxon>Emergomyces</taxon>
    </lineage>
</organism>
<gene>
    <name evidence="2" type="ORF">AJ78_06596</name>
</gene>
<proteinExistence type="predicted"/>
<protein>
    <submittedName>
        <fullName evidence="2">Uncharacterized protein</fullName>
    </submittedName>
</protein>
<evidence type="ECO:0000313" key="3">
    <source>
        <dbReference type="Proteomes" id="UP000182235"/>
    </source>
</evidence>
<name>A0A1J9P8D7_9EURO</name>
<reference evidence="2 3" key="1">
    <citation type="submission" date="2015-07" db="EMBL/GenBank/DDBJ databases">
        <title>Emmonsia species relationships and genome sequence.</title>
        <authorList>
            <consortium name="The Broad Institute Genomics Platform"/>
            <person name="Cuomo C.A."/>
            <person name="Munoz J.F."/>
            <person name="Imamovic A."/>
            <person name="Priest M.E."/>
            <person name="Young S."/>
            <person name="Clay O.K."/>
            <person name="McEwen J.G."/>
        </authorList>
    </citation>
    <scope>NUCLEOTIDE SEQUENCE [LARGE SCALE GENOMIC DNA]</scope>
    <source>
        <strain evidence="2 3">UAMH 9510</strain>
    </source>
</reference>
<sequence length="186" mass="21652">MCTCDEQSLEFDLAQTDVSLWLRSNSNQLDIFLDELASDSIWPRVKQNETFKMLDGNIQYQKIKWPQGIKKKRPQLWKSACLEEIQRLQERTVSKDRNIKSKHTVGREACNSSPAYYVIKLTQVKFPQSKDRKRKQKLSQEDEVTLSSTTASSKRLRTSPPRFLIQKKISEKAVGVSEKKINPLEY</sequence>
<dbReference type="OrthoDB" id="5132737at2759"/>
<evidence type="ECO:0000313" key="2">
    <source>
        <dbReference type="EMBL" id="OJD12881.1"/>
    </source>
</evidence>
<dbReference type="AlphaFoldDB" id="A0A1J9P8D7"/>